<feature type="transmembrane region" description="Helical" evidence="9">
    <location>
        <begin position="274"/>
        <end position="296"/>
    </location>
</feature>
<dbReference type="Pfam" id="PF00005">
    <property type="entry name" value="ABC_tran"/>
    <property type="match status" value="1"/>
</dbReference>
<dbReference type="PROSITE" id="PS50893">
    <property type="entry name" value="ABC_TRANSPORTER_2"/>
    <property type="match status" value="1"/>
</dbReference>
<keyword evidence="6 9" id="KW-1133">Transmembrane helix</keyword>
<dbReference type="InterPro" id="IPR036640">
    <property type="entry name" value="ABC1_TM_sf"/>
</dbReference>
<name>A0AAU7K8G0_9SPHI</name>
<keyword evidence="7 9" id="KW-0472">Membrane</keyword>
<feature type="transmembrane region" description="Helical" evidence="9">
    <location>
        <begin position="154"/>
        <end position="172"/>
    </location>
</feature>
<dbReference type="GO" id="GO:0140359">
    <property type="term" value="F:ABC-type transporter activity"/>
    <property type="evidence" value="ECO:0007669"/>
    <property type="project" value="InterPro"/>
</dbReference>
<feature type="domain" description="ABC transporter" evidence="10">
    <location>
        <begin position="334"/>
        <end position="558"/>
    </location>
</feature>
<evidence type="ECO:0000256" key="7">
    <source>
        <dbReference type="ARBA" id="ARBA00023136"/>
    </source>
</evidence>
<dbReference type="SUPFAM" id="SSF90123">
    <property type="entry name" value="ABC transporter transmembrane region"/>
    <property type="match status" value="1"/>
</dbReference>
<keyword evidence="3 9" id="KW-0812">Transmembrane</keyword>
<dbReference type="InterPro" id="IPR005898">
    <property type="entry name" value="Cyc_pep_transpt_SyrD/YojI"/>
</dbReference>
<evidence type="ECO:0000256" key="2">
    <source>
        <dbReference type="ARBA" id="ARBA00022448"/>
    </source>
</evidence>
<evidence type="ECO:0000259" key="11">
    <source>
        <dbReference type="PROSITE" id="PS50929"/>
    </source>
</evidence>
<evidence type="ECO:0000256" key="6">
    <source>
        <dbReference type="ARBA" id="ARBA00022989"/>
    </source>
</evidence>
<evidence type="ECO:0000256" key="9">
    <source>
        <dbReference type="SAM" id="Phobius"/>
    </source>
</evidence>
<keyword evidence="5" id="KW-0067">ATP-binding</keyword>
<dbReference type="NCBIfam" id="TIGR01194">
    <property type="entry name" value="cyc_pep_trnsptr"/>
    <property type="match status" value="1"/>
</dbReference>
<feature type="coiled-coil region" evidence="8">
    <location>
        <begin position="298"/>
        <end position="325"/>
    </location>
</feature>
<dbReference type="InterPro" id="IPR050095">
    <property type="entry name" value="ECF_ABC_transporter_ATP-bd"/>
</dbReference>
<protein>
    <submittedName>
        <fullName evidence="12">Cyclic peptide export ABC transporter</fullName>
    </submittedName>
</protein>
<dbReference type="InterPro" id="IPR003439">
    <property type="entry name" value="ABC_transporter-like_ATP-bd"/>
</dbReference>
<sequence length="558" mass="63533">MRRVLKIVLPLIGKSGFLKYVILGILSGLFSFLFINAVNRVIGLLIAGRFTSIQKEYIIAFASIILLFIWIRRTLAVAIINLSQKLFWTLRKEILSTVLKASFQQLSAKRVKIHSAILSDVHILTDASMNIITFATSLVLAIACLGYLASLSMVLFVITLAISLMGVSIYHFSTRKNNQQFEASRSLENEFIDNFNAILDGFKEIYMEPKKGRYIYDKKIDAISKEAYYNNTTAFTGFLNNQITGQVLFYVLISSVLLFFSIILKIPVNNTVSFIFTLLYLLGSIETVMVLLPSLMRARIASNHLMDLQKELAEEEYEVQGLSQQVKRDAFESIAIKDLEYHYSATKTSFGIGPVNFQVNKGDTVFIYGGNGSGKTTFIHNMLGLITPSDGQILLNNVPVTSERYASYRAVFSVVFSDFYLFNELIGIDHFNEDRWAYYLNLFEMEHKVKIENKCFSTTDLSTGQRKRLALIAALMEEKPVLVIDEWAADQDPYFREKFYTKIIPLLKAEGLTIIAITHDDKYYYCADKLYKMDYGKLIKEEVDIEEVKVVSRNSDLI</sequence>
<feature type="transmembrane region" description="Helical" evidence="9">
    <location>
        <begin position="58"/>
        <end position="82"/>
    </location>
</feature>
<evidence type="ECO:0000256" key="1">
    <source>
        <dbReference type="ARBA" id="ARBA00004651"/>
    </source>
</evidence>
<organism evidence="12">
    <name type="scientific">Pedobacter sp. KACC 23697</name>
    <dbReference type="NCBI Taxonomy" id="3149230"/>
    <lineage>
        <taxon>Bacteria</taxon>
        <taxon>Pseudomonadati</taxon>
        <taxon>Bacteroidota</taxon>
        <taxon>Sphingobacteriia</taxon>
        <taxon>Sphingobacteriales</taxon>
        <taxon>Sphingobacteriaceae</taxon>
        <taxon>Pedobacter</taxon>
    </lineage>
</organism>
<dbReference type="GO" id="GO:0016887">
    <property type="term" value="F:ATP hydrolysis activity"/>
    <property type="evidence" value="ECO:0007669"/>
    <property type="project" value="InterPro"/>
</dbReference>
<evidence type="ECO:0000259" key="10">
    <source>
        <dbReference type="PROSITE" id="PS50893"/>
    </source>
</evidence>
<dbReference type="GO" id="GO:0015833">
    <property type="term" value="P:peptide transport"/>
    <property type="evidence" value="ECO:0007669"/>
    <property type="project" value="InterPro"/>
</dbReference>
<proteinExistence type="predicted"/>
<dbReference type="GO" id="GO:1904680">
    <property type="term" value="F:peptide transmembrane transporter activity"/>
    <property type="evidence" value="ECO:0007669"/>
    <property type="project" value="InterPro"/>
</dbReference>
<dbReference type="GO" id="GO:0005524">
    <property type="term" value="F:ATP binding"/>
    <property type="evidence" value="ECO:0007669"/>
    <property type="project" value="UniProtKB-KW"/>
</dbReference>
<feature type="transmembrane region" description="Helical" evidence="9">
    <location>
        <begin position="127"/>
        <end position="148"/>
    </location>
</feature>
<dbReference type="PANTHER" id="PTHR43553">
    <property type="entry name" value="HEAVY METAL TRANSPORTER"/>
    <property type="match status" value="1"/>
</dbReference>
<evidence type="ECO:0000313" key="12">
    <source>
        <dbReference type="EMBL" id="XBO48992.1"/>
    </source>
</evidence>
<comment type="subcellular location">
    <subcellularLocation>
        <location evidence="1">Cell membrane</location>
        <topology evidence="1">Multi-pass membrane protein</topology>
    </subcellularLocation>
</comment>
<dbReference type="PROSITE" id="PS50929">
    <property type="entry name" value="ABC_TM1F"/>
    <property type="match status" value="1"/>
</dbReference>
<keyword evidence="8" id="KW-0175">Coiled coil</keyword>
<dbReference type="PANTHER" id="PTHR43553:SF11">
    <property type="entry name" value="ABC TRANSPORTER ATP-BINDING_PERMEASE PROTEIN YOJI"/>
    <property type="match status" value="1"/>
</dbReference>
<reference evidence="12" key="1">
    <citation type="submission" date="2024-05" db="EMBL/GenBank/DDBJ databases">
        <authorList>
            <person name="Kim S."/>
            <person name="Heo J."/>
            <person name="Choi H."/>
            <person name="Choi Y."/>
            <person name="Kwon S.-W."/>
            <person name="Kim Y."/>
        </authorList>
    </citation>
    <scope>NUCLEOTIDE SEQUENCE</scope>
    <source>
        <strain evidence="12">KACC 23697</strain>
    </source>
</reference>
<keyword evidence="4" id="KW-0547">Nucleotide-binding</keyword>
<evidence type="ECO:0000256" key="8">
    <source>
        <dbReference type="SAM" id="Coils"/>
    </source>
</evidence>
<dbReference type="AlphaFoldDB" id="A0AAU7K8G0"/>
<evidence type="ECO:0000256" key="4">
    <source>
        <dbReference type="ARBA" id="ARBA00022741"/>
    </source>
</evidence>
<dbReference type="RefSeq" id="WP_406826325.1">
    <property type="nucleotide sequence ID" value="NZ_CP157485.1"/>
</dbReference>
<evidence type="ECO:0000256" key="3">
    <source>
        <dbReference type="ARBA" id="ARBA00022692"/>
    </source>
</evidence>
<dbReference type="EMBL" id="CP157485">
    <property type="protein sequence ID" value="XBO48992.1"/>
    <property type="molecule type" value="Genomic_DNA"/>
</dbReference>
<dbReference type="GO" id="GO:0043190">
    <property type="term" value="C:ATP-binding cassette (ABC) transporter complex"/>
    <property type="evidence" value="ECO:0007669"/>
    <property type="project" value="TreeGrafter"/>
</dbReference>
<feature type="transmembrane region" description="Helical" evidence="9">
    <location>
        <begin position="247"/>
        <end position="268"/>
    </location>
</feature>
<feature type="domain" description="ABC transmembrane type-1" evidence="11">
    <location>
        <begin position="21"/>
        <end position="297"/>
    </location>
</feature>
<evidence type="ECO:0000256" key="5">
    <source>
        <dbReference type="ARBA" id="ARBA00022840"/>
    </source>
</evidence>
<dbReference type="InterPro" id="IPR011527">
    <property type="entry name" value="ABC1_TM_dom"/>
</dbReference>
<gene>
    <name evidence="12" type="ORF">ABEG20_05175</name>
</gene>
<accession>A0AAU7K8G0</accession>
<dbReference type="Gene3D" id="1.20.1560.10">
    <property type="entry name" value="ABC transporter type 1, transmembrane domain"/>
    <property type="match status" value="1"/>
</dbReference>
<dbReference type="SMART" id="SM00382">
    <property type="entry name" value="AAA"/>
    <property type="match status" value="1"/>
</dbReference>
<keyword evidence="2" id="KW-0813">Transport</keyword>
<feature type="transmembrane region" description="Helical" evidence="9">
    <location>
        <begin position="20"/>
        <end position="38"/>
    </location>
</feature>
<dbReference type="SUPFAM" id="SSF52540">
    <property type="entry name" value="P-loop containing nucleoside triphosphate hydrolases"/>
    <property type="match status" value="1"/>
</dbReference>
<dbReference type="Gene3D" id="3.40.50.300">
    <property type="entry name" value="P-loop containing nucleotide triphosphate hydrolases"/>
    <property type="match status" value="1"/>
</dbReference>
<dbReference type="InterPro" id="IPR003593">
    <property type="entry name" value="AAA+_ATPase"/>
</dbReference>
<dbReference type="InterPro" id="IPR027417">
    <property type="entry name" value="P-loop_NTPase"/>
</dbReference>